<name>T1IR52_STRMM</name>
<gene>
    <name evidence="7" type="primary">UGT211F1</name>
</gene>
<dbReference type="HOGENOM" id="CLU_012949_0_2_1"/>
<dbReference type="Pfam" id="PF00201">
    <property type="entry name" value="UDPGT"/>
    <property type="match status" value="1"/>
</dbReference>
<dbReference type="InterPro" id="IPR035595">
    <property type="entry name" value="UDP_glycos_trans_CS"/>
</dbReference>
<dbReference type="EMBL" id="JH431331">
    <property type="status" value="NOT_ANNOTATED_CDS"/>
    <property type="molecule type" value="Genomic_DNA"/>
</dbReference>
<evidence type="ECO:0000313" key="8">
    <source>
        <dbReference type="EnsemblMetazoa" id="SMAR003536-PA"/>
    </source>
</evidence>
<protein>
    <recommendedName>
        <fullName evidence="5">UDP-glucuronosyltransferase</fullName>
        <ecNumber evidence="5">2.4.1.17</ecNumber>
    </recommendedName>
</protein>
<dbReference type="CDD" id="cd03784">
    <property type="entry name" value="GT1_Gtf-like"/>
    <property type="match status" value="1"/>
</dbReference>
<feature type="signal peptide" evidence="6">
    <location>
        <begin position="1"/>
        <end position="15"/>
    </location>
</feature>
<reference evidence="7" key="3">
    <citation type="submission" date="2014-03" db="EMBL/GenBank/DDBJ databases">
        <authorList>
            <person name="Ahn S.-J."/>
            <person name="Dermauw W."/>
            <person name="Wybouw N."/>
            <person name="Heckel D.G."/>
            <person name="Van Leeuwen T."/>
        </authorList>
    </citation>
    <scope>NUCLEOTIDE SEQUENCE</scope>
</reference>
<reference evidence="7" key="2">
    <citation type="journal article" date="2014" name="Insect Biochem. Mol. Biol.">
        <title>Bacterial origin of a diverse family of UDP-glycosyltransferase genes in the Tetranychus urticae genome.</title>
        <authorList>
            <person name="Ahn S.J."/>
            <person name="Dermauw W."/>
            <person name="Wybouw N."/>
            <person name="Heckel D.G."/>
            <person name="Van Leeuwen T."/>
        </authorList>
    </citation>
    <scope>NUCLEOTIDE SEQUENCE</scope>
</reference>
<accession>T1IR52</accession>
<comment type="similarity">
    <text evidence="1 4">Belongs to the UDP-glycosyltransferase family.</text>
</comment>
<organism evidence="8 9">
    <name type="scientific">Strigamia maritima</name>
    <name type="common">European centipede</name>
    <name type="synonym">Geophilus maritimus</name>
    <dbReference type="NCBI Taxonomy" id="126957"/>
    <lineage>
        <taxon>Eukaryota</taxon>
        <taxon>Metazoa</taxon>
        <taxon>Ecdysozoa</taxon>
        <taxon>Arthropoda</taxon>
        <taxon>Myriapoda</taxon>
        <taxon>Chilopoda</taxon>
        <taxon>Pleurostigmophora</taxon>
        <taxon>Geophilomorpha</taxon>
        <taxon>Linotaeniidae</taxon>
        <taxon>Strigamia</taxon>
    </lineage>
</organism>
<comment type="catalytic activity">
    <reaction evidence="5">
        <text>glucuronate acceptor + UDP-alpha-D-glucuronate = acceptor beta-D-glucuronoside + UDP + H(+)</text>
        <dbReference type="Rhea" id="RHEA:21032"/>
        <dbReference type="ChEBI" id="CHEBI:15378"/>
        <dbReference type="ChEBI" id="CHEBI:58052"/>
        <dbReference type="ChEBI" id="CHEBI:58223"/>
        <dbReference type="ChEBI" id="CHEBI:132367"/>
        <dbReference type="ChEBI" id="CHEBI:132368"/>
        <dbReference type="EC" id="2.4.1.17"/>
    </reaction>
</comment>
<evidence type="ECO:0000256" key="2">
    <source>
        <dbReference type="ARBA" id="ARBA00022676"/>
    </source>
</evidence>
<evidence type="ECO:0000256" key="3">
    <source>
        <dbReference type="ARBA" id="ARBA00022679"/>
    </source>
</evidence>
<dbReference type="STRING" id="126957.T1IR52"/>
<comment type="subcellular location">
    <subcellularLocation>
        <location evidence="5">Membrane</location>
        <topology evidence="5">Single-pass membrane protein</topology>
    </subcellularLocation>
</comment>
<dbReference type="EMBL" id="KJ584824">
    <property type="protein sequence ID" value="AHX56949.1"/>
    <property type="molecule type" value="mRNA"/>
</dbReference>
<evidence type="ECO:0000256" key="4">
    <source>
        <dbReference type="RuleBase" id="RU003718"/>
    </source>
</evidence>
<keyword evidence="9" id="KW-1185">Reference proteome</keyword>
<keyword evidence="5" id="KW-0472">Membrane</keyword>
<dbReference type="GO" id="GO:0015020">
    <property type="term" value="F:glucuronosyltransferase activity"/>
    <property type="evidence" value="ECO:0007669"/>
    <property type="project" value="UniProtKB-EC"/>
</dbReference>
<sequence length="513" mass="58080">MKFLLLFFLINAIHGYKILLLMPSASKSHTHVTKPIISELAKRGHHITVVSSYTFPKPIQNVREIVPKPMIEDFSMFAKQVFAAAGTHVIPVFLSYKFLLGPTCENYLTNPEVKELLKQGKQFDLVMVSQILNDCALATAPLLGKNIMYFSASNLVPWLPTSVPQPRSYVPSSLSPYGSKMTFFQRLDNVVSWFGMRLIMDYIFIPHVQGIIAKHLPENPSVMEARQMVSFAMTNADPVITSPRPSVPNVVNVGGMHCKKPNPVPKEFEDFIQSSGENGFILFCLGSNVDSKDIPDEVKERIVNALGRLKQHVIWKHEKELDNCPKNVKITKWLPQQDILGHPKIRLFITHGGMLSLQESVYNAVPVVAVPLFAEQPGNVARIEEIGIGVKLLPQNISETSLYEAVTKVLDDKRYAENVKKYSVVFHDFIENQVEKAAYWVEYVIRHDGAHHLRNQGEDMNYIQYFLLDVIVFLLAILITMSWGSVKLCKIATRKFCSCKKAKIEKSKEKKEQ</sequence>
<dbReference type="SUPFAM" id="SSF53756">
    <property type="entry name" value="UDP-Glycosyltransferase/glycogen phosphorylase"/>
    <property type="match status" value="1"/>
</dbReference>
<dbReference type="InterPro" id="IPR002213">
    <property type="entry name" value="UDP_glucos_trans"/>
</dbReference>
<evidence type="ECO:0000256" key="1">
    <source>
        <dbReference type="ARBA" id="ARBA00009995"/>
    </source>
</evidence>
<dbReference type="eggNOG" id="KOG1192">
    <property type="taxonomic scope" value="Eukaryota"/>
</dbReference>
<keyword evidence="6" id="KW-0732">Signal</keyword>
<reference evidence="9" key="1">
    <citation type="submission" date="2011-05" db="EMBL/GenBank/DDBJ databases">
        <authorList>
            <person name="Richards S.R."/>
            <person name="Qu J."/>
            <person name="Jiang H."/>
            <person name="Jhangiani S.N."/>
            <person name="Agravi P."/>
            <person name="Goodspeed R."/>
            <person name="Gross S."/>
            <person name="Mandapat C."/>
            <person name="Jackson L."/>
            <person name="Mathew T."/>
            <person name="Pu L."/>
            <person name="Thornton R."/>
            <person name="Saada N."/>
            <person name="Wilczek-Boney K.B."/>
            <person name="Lee S."/>
            <person name="Kovar C."/>
            <person name="Wu Y."/>
            <person name="Scherer S.E."/>
            <person name="Worley K.C."/>
            <person name="Muzny D.M."/>
            <person name="Gibbs R."/>
        </authorList>
    </citation>
    <scope>NUCLEOTIDE SEQUENCE</scope>
    <source>
        <strain evidence="9">Brora</strain>
    </source>
</reference>
<evidence type="ECO:0000313" key="7">
    <source>
        <dbReference type="EMBL" id="AHX56949.1"/>
    </source>
</evidence>
<evidence type="ECO:0000256" key="6">
    <source>
        <dbReference type="SAM" id="SignalP"/>
    </source>
</evidence>
<evidence type="ECO:0000256" key="5">
    <source>
        <dbReference type="RuleBase" id="RU362059"/>
    </source>
</evidence>
<dbReference type="GO" id="GO:0016020">
    <property type="term" value="C:membrane"/>
    <property type="evidence" value="ECO:0007669"/>
    <property type="project" value="UniProtKB-SubCell"/>
</dbReference>
<reference evidence="8" key="4">
    <citation type="submission" date="2015-02" db="UniProtKB">
        <authorList>
            <consortium name="EnsemblMetazoa"/>
        </authorList>
    </citation>
    <scope>IDENTIFICATION</scope>
</reference>
<feature type="chain" id="PRO_5011952302" description="UDP-glucuronosyltransferase" evidence="6">
    <location>
        <begin position="16"/>
        <end position="513"/>
    </location>
</feature>
<feature type="transmembrane region" description="Helical" evidence="5">
    <location>
        <begin position="462"/>
        <end position="486"/>
    </location>
</feature>
<proteinExistence type="evidence at transcript level"/>
<dbReference type="FunFam" id="3.40.50.2000:FF:000050">
    <property type="entry name" value="UDP-glucuronosyltransferase"/>
    <property type="match status" value="1"/>
</dbReference>
<dbReference type="AlphaFoldDB" id="T1IR52"/>
<dbReference type="InterPro" id="IPR050271">
    <property type="entry name" value="UDP-glycosyltransferase"/>
</dbReference>
<keyword evidence="5" id="KW-0812">Transmembrane</keyword>
<dbReference type="EC" id="2.4.1.17" evidence="5"/>
<keyword evidence="5" id="KW-1133">Transmembrane helix</keyword>
<dbReference type="PROSITE" id="PS00375">
    <property type="entry name" value="UDPGT"/>
    <property type="match status" value="1"/>
</dbReference>
<keyword evidence="3 4" id="KW-0808">Transferase</keyword>
<dbReference type="EnsemblMetazoa" id="SMAR003536-RA">
    <property type="protein sequence ID" value="SMAR003536-PA"/>
    <property type="gene ID" value="SMAR003536"/>
</dbReference>
<dbReference type="PANTHER" id="PTHR48043:SF145">
    <property type="entry name" value="FI06409P-RELATED"/>
    <property type="match status" value="1"/>
</dbReference>
<evidence type="ECO:0000313" key="9">
    <source>
        <dbReference type="Proteomes" id="UP000014500"/>
    </source>
</evidence>
<dbReference type="Proteomes" id="UP000014500">
    <property type="component" value="Unassembled WGS sequence"/>
</dbReference>
<keyword evidence="2 4" id="KW-0328">Glycosyltransferase</keyword>
<dbReference type="OMA" id="FIVCPPY"/>
<dbReference type="PANTHER" id="PTHR48043">
    <property type="entry name" value="EG:EG0003.4 PROTEIN-RELATED"/>
    <property type="match status" value="1"/>
</dbReference>
<dbReference type="Gene3D" id="3.40.50.2000">
    <property type="entry name" value="Glycogen Phosphorylase B"/>
    <property type="match status" value="1"/>
</dbReference>